<sequence length="41" mass="4821">MFPTEPNPIEELDSEWLNLILEAKELGLTPTQIYEFLQTKK</sequence>
<dbReference type="GO" id="GO:0046983">
    <property type="term" value="F:protein dimerization activity"/>
    <property type="evidence" value="ECO:0007669"/>
    <property type="project" value="InterPro"/>
</dbReference>
<dbReference type="EMBL" id="PISE01000051">
    <property type="protein sequence ID" value="PKG21983.1"/>
    <property type="molecule type" value="Genomic_DNA"/>
</dbReference>
<dbReference type="AlphaFoldDB" id="A0A2N0YXK1"/>
<evidence type="ECO:0000259" key="1">
    <source>
        <dbReference type="PROSITE" id="PS51500"/>
    </source>
</evidence>
<dbReference type="InterPro" id="IPR010981">
    <property type="entry name" value="SinR/SinI_dimer_dom"/>
</dbReference>
<protein>
    <submittedName>
        <fullName evidence="2">SinR repressor domain-containing protein dimerization</fullName>
    </submittedName>
</protein>
<gene>
    <name evidence="2" type="ORF">CWS01_19590</name>
</gene>
<dbReference type="InterPro" id="IPR036281">
    <property type="entry name" value="SinR/SinI_dimer_dom_sf"/>
</dbReference>
<dbReference type="OrthoDB" id="2939482at2"/>
<reference evidence="2 3" key="1">
    <citation type="journal article" date="2003" name="Int. J. Syst. Evol. Microbiol.">
        <title>Bacillus nealsonii sp. nov., isolated from a spacecraft-assembly facility, whose spores are gamma-radiation resistant.</title>
        <authorList>
            <person name="Venkateswaran K."/>
            <person name="Kempf M."/>
            <person name="Chen F."/>
            <person name="Satomi M."/>
            <person name="Nicholson W."/>
            <person name="Kern R."/>
        </authorList>
    </citation>
    <scope>NUCLEOTIDE SEQUENCE [LARGE SCALE GENOMIC DNA]</scope>
    <source>
        <strain evidence="2 3">FO-92</strain>
    </source>
</reference>
<proteinExistence type="predicted"/>
<accession>A0A2N0YXK1</accession>
<feature type="domain" description="Sin" evidence="1">
    <location>
        <begin position="3"/>
        <end position="41"/>
    </location>
</feature>
<evidence type="ECO:0000313" key="3">
    <source>
        <dbReference type="Proteomes" id="UP000233375"/>
    </source>
</evidence>
<dbReference type="Proteomes" id="UP000233375">
    <property type="component" value="Unassembled WGS sequence"/>
</dbReference>
<dbReference type="Pfam" id="PF08671">
    <property type="entry name" value="SinI"/>
    <property type="match status" value="1"/>
</dbReference>
<dbReference type="GO" id="GO:0006355">
    <property type="term" value="P:regulation of DNA-templated transcription"/>
    <property type="evidence" value="ECO:0007669"/>
    <property type="project" value="InterPro"/>
</dbReference>
<evidence type="ECO:0000313" key="2">
    <source>
        <dbReference type="EMBL" id="PKG21983.1"/>
    </source>
</evidence>
<dbReference type="PROSITE" id="PS51500">
    <property type="entry name" value="SIN"/>
    <property type="match status" value="1"/>
</dbReference>
<dbReference type="SUPFAM" id="SSF47406">
    <property type="entry name" value="SinR repressor dimerisation domain-like"/>
    <property type="match status" value="1"/>
</dbReference>
<organism evidence="2 3">
    <name type="scientific">Niallia nealsonii</name>
    <dbReference type="NCBI Taxonomy" id="115979"/>
    <lineage>
        <taxon>Bacteria</taxon>
        <taxon>Bacillati</taxon>
        <taxon>Bacillota</taxon>
        <taxon>Bacilli</taxon>
        <taxon>Bacillales</taxon>
        <taxon>Bacillaceae</taxon>
        <taxon>Niallia</taxon>
    </lineage>
</organism>
<name>A0A2N0YXK1_9BACI</name>
<keyword evidence="3" id="KW-1185">Reference proteome</keyword>
<comment type="caution">
    <text evidence="2">The sequence shown here is derived from an EMBL/GenBank/DDBJ whole genome shotgun (WGS) entry which is preliminary data.</text>
</comment>